<dbReference type="EMBL" id="LAZR01046520">
    <property type="protein sequence ID" value="KKK96361.1"/>
    <property type="molecule type" value="Genomic_DNA"/>
</dbReference>
<proteinExistence type="predicted"/>
<sequence length="223" mass="25639">VYISYRYRSRFTSTKAVFKMQGKKQFYADISDIMSNPFIVGSDGKECWYYYSNRKNKETLLTVAPFKAVAEKNVSICDPFNLTIDSVEEAMSKLNLEYLGTNILSGRKCYLIRSWLLKLSKARTECRVSICWIDAETYLPVKTERDFGNMTISYIFIHNEVNKHIDAQEFLPPSDDSIKPQDPSPLDNNYDTRFINVMDGSNGNMSVRWGEHGKKGKRSSGLN</sequence>
<name>A0A0F9CI83_9ZZZZ</name>
<feature type="non-terminal residue" evidence="1">
    <location>
        <position position="1"/>
    </location>
</feature>
<gene>
    <name evidence="1" type="ORF">LCGC14_2663540</name>
</gene>
<reference evidence="1" key="1">
    <citation type="journal article" date="2015" name="Nature">
        <title>Complex archaea that bridge the gap between prokaryotes and eukaryotes.</title>
        <authorList>
            <person name="Spang A."/>
            <person name="Saw J.H."/>
            <person name="Jorgensen S.L."/>
            <person name="Zaremba-Niedzwiedzka K."/>
            <person name="Martijn J."/>
            <person name="Lind A.E."/>
            <person name="van Eijk R."/>
            <person name="Schleper C."/>
            <person name="Guy L."/>
            <person name="Ettema T.J."/>
        </authorList>
    </citation>
    <scope>NUCLEOTIDE SEQUENCE</scope>
</reference>
<accession>A0A0F9CI83</accession>
<organism evidence="1">
    <name type="scientific">marine sediment metagenome</name>
    <dbReference type="NCBI Taxonomy" id="412755"/>
    <lineage>
        <taxon>unclassified sequences</taxon>
        <taxon>metagenomes</taxon>
        <taxon>ecological metagenomes</taxon>
    </lineage>
</organism>
<dbReference type="AlphaFoldDB" id="A0A0F9CI83"/>
<dbReference type="Gene3D" id="2.50.20.10">
    <property type="entry name" value="Lipoprotein localisation LolA/LolB/LppX"/>
    <property type="match status" value="1"/>
</dbReference>
<protein>
    <submittedName>
        <fullName evidence="1">Uncharacterized protein</fullName>
    </submittedName>
</protein>
<evidence type="ECO:0000313" key="1">
    <source>
        <dbReference type="EMBL" id="KKK96361.1"/>
    </source>
</evidence>
<comment type="caution">
    <text evidence="1">The sequence shown here is derived from an EMBL/GenBank/DDBJ whole genome shotgun (WGS) entry which is preliminary data.</text>
</comment>